<proteinExistence type="inferred from homology"/>
<dbReference type="Pfam" id="PF00355">
    <property type="entry name" value="Rieske"/>
    <property type="match status" value="1"/>
</dbReference>
<dbReference type="EC" id="1.14.15.7" evidence="5"/>
<keyword evidence="9" id="KW-0809">Transit peptide</keyword>
<comment type="cofactor">
    <cofactor evidence="1">
        <name>Fe cation</name>
        <dbReference type="ChEBI" id="CHEBI:24875"/>
    </cofactor>
</comment>
<evidence type="ECO:0000256" key="10">
    <source>
        <dbReference type="ARBA" id="ARBA00023002"/>
    </source>
</evidence>
<dbReference type="InterPro" id="IPR036922">
    <property type="entry name" value="Rieske_2Fe-2S_sf"/>
</dbReference>
<dbReference type="SUPFAM" id="SSF55961">
    <property type="entry name" value="Bet v1-like"/>
    <property type="match status" value="1"/>
</dbReference>
<dbReference type="InterPro" id="IPR015879">
    <property type="entry name" value="Ring_hydroxy_dOase_asu_C_dom"/>
</dbReference>
<comment type="similarity">
    <text evidence="4">Belongs to the choline monooxygenase family.</text>
</comment>
<comment type="function">
    <text evidence="2">Catalyzes the first step of the osmoprotectant glycine betaine synthesis.</text>
</comment>
<dbReference type="GO" id="GO:0005506">
    <property type="term" value="F:iron ion binding"/>
    <property type="evidence" value="ECO:0007669"/>
    <property type="project" value="InterPro"/>
</dbReference>
<gene>
    <name evidence="17" type="ORF">KSP39_PZI021011</name>
</gene>
<comment type="caution">
    <text evidence="17">The sequence shown here is derived from an EMBL/GenBank/DDBJ whole genome shotgun (WGS) entry which is preliminary data.</text>
</comment>
<feature type="domain" description="Rieske" evidence="16">
    <location>
        <begin position="115"/>
        <end position="222"/>
    </location>
</feature>
<sequence>MSTPSSSPEAAMTFAEGLLLRSLRLRPKSLYSPSQPFSTVRRPPSSRLGVSRSTLPFSTEEKGGKGASSAGDVCRLLDYFNPTIPITEALTPPSSWYTDSSFLSLEFERVFFRGWQVVGCSQQVKSPNDFFTGRLGNVEFVVCRDTSGELHAFHNVCRHHASILAYGSGRRSCFECPYHGWTYGLDGVLLKANRITGIKNFNKNDFGLLPLNVSSWGPFVLINVGKSIDIKQKNSSGVGNEWLGSASEILSTNGIDTSLEYVCRRKYIIECNWKVFCDNYLDGGYHVLYAHGDLAAGLKLDSYTTNIYEKVSIQSCESAPTERDDLDRLGAKALYAFIYPNFMINRYGPWMDTNLALPLGPNKCEVIFDYFLDPALMKDKEFIERSLKESEMVTKIASIGIILIKQVQELIEQAIFSSGTFARVSYELHYIHVRNHGTPSTWIIVDI</sequence>
<dbReference type="GO" id="GO:0009570">
    <property type="term" value="C:chloroplast stroma"/>
    <property type="evidence" value="ECO:0007669"/>
    <property type="project" value="UniProtKB-SubCell"/>
</dbReference>
<evidence type="ECO:0000256" key="4">
    <source>
        <dbReference type="ARBA" id="ARBA00010848"/>
    </source>
</evidence>
<evidence type="ECO:0000256" key="7">
    <source>
        <dbReference type="ARBA" id="ARBA00022714"/>
    </source>
</evidence>
<dbReference type="PANTHER" id="PTHR43756">
    <property type="entry name" value="CHOLINE MONOOXYGENASE, CHLOROPLASTIC"/>
    <property type="match status" value="1"/>
</dbReference>
<dbReference type="Gene3D" id="2.102.10.10">
    <property type="entry name" value="Rieske [2Fe-2S] iron-sulphur domain"/>
    <property type="match status" value="1"/>
</dbReference>
<evidence type="ECO:0000256" key="13">
    <source>
        <dbReference type="ARBA" id="ARBA00034078"/>
    </source>
</evidence>
<evidence type="ECO:0000256" key="2">
    <source>
        <dbReference type="ARBA" id="ARBA00002149"/>
    </source>
</evidence>
<evidence type="ECO:0000256" key="1">
    <source>
        <dbReference type="ARBA" id="ARBA00001962"/>
    </source>
</evidence>
<evidence type="ECO:0000313" key="17">
    <source>
        <dbReference type="EMBL" id="KAK8918285.1"/>
    </source>
</evidence>
<evidence type="ECO:0000313" key="18">
    <source>
        <dbReference type="Proteomes" id="UP001418222"/>
    </source>
</evidence>
<dbReference type="GO" id="GO:0051537">
    <property type="term" value="F:2 iron, 2 sulfur cluster binding"/>
    <property type="evidence" value="ECO:0007669"/>
    <property type="project" value="UniProtKB-KW"/>
</dbReference>
<dbReference type="InterPro" id="IPR001663">
    <property type="entry name" value="Rng_hydr_dOase-A"/>
</dbReference>
<keyword evidence="12" id="KW-0411">Iron-sulfur</keyword>
<dbReference type="PRINTS" id="PR00090">
    <property type="entry name" value="RNGDIOXGNASE"/>
</dbReference>
<evidence type="ECO:0000256" key="11">
    <source>
        <dbReference type="ARBA" id="ARBA00023004"/>
    </source>
</evidence>
<dbReference type="Gene3D" id="3.90.380.10">
    <property type="entry name" value="Naphthalene 1,2-dioxygenase Alpha Subunit, Chain A, domain 1"/>
    <property type="match status" value="2"/>
</dbReference>
<evidence type="ECO:0000256" key="9">
    <source>
        <dbReference type="ARBA" id="ARBA00022946"/>
    </source>
</evidence>
<dbReference type="InterPro" id="IPR017941">
    <property type="entry name" value="Rieske_2Fe-2S"/>
</dbReference>
<evidence type="ECO:0000256" key="15">
    <source>
        <dbReference type="SAM" id="MobiDB-lite"/>
    </source>
</evidence>
<dbReference type="AlphaFoldDB" id="A0AAP0FVA4"/>
<dbReference type="SUPFAM" id="SSF50022">
    <property type="entry name" value="ISP domain"/>
    <property type="match status" value="1"/>
</dbReference>
<name>A0AAP0FVA4_9ASPA</name>
<comment type="cofactor">
    <cofactor evidence="13">
        <name>[2Fe-2S] cluster</name>
        <dbReference type="ChEBI" id="CHEBI:190135"/>
    </cofactor>
</comment>
<dbReference type="GO" id="GO:0019133">
    <property type="term" value="F:choline monooxygenase activity"/>
    <property type="evidence" value="ECO:0007669"/>
    <property type="project" value="UniProtKB-EC"/>
</dbReference>
<dbReference type="PROSITE" id="PS51296">
    <property type="entry name" value="RIESKE"/>
    <property type="match status" value="1"/>
</dbReference>
<reference evidence="17 18" key="1">
    <citation type="journal article" date="2022" name="Nat. Plants">
        <title>Genomes of leafy and leafless Platanthera orchids illuminate the evolution of mycoheterotrophy.</title>
        <authorList>
            <person name="Li M.H."/>
            <person name="Liu K.W."/>
            <person name="Li Z."/>
            <person name="Lu H.C."/>
            <person name="Ye Q.L."/>
            <person name="Zhang D."/>
            <person name="Wang J.Y."/>
            <person name="Li Y.F."/>
            <person name="Zhong Z.M."/>
            <person name="Liu X."/>
            <person name="Yu X."/>
            <person name="Liu D.K."/>
            <person name="Tu X.D."/>
            <person name="Liu B."/>
            <person name="Hao Y."/>
            <person name="Liao X.Y."/>
            <person name="Jiang Y.T."/>
            <person name="Sun W.H."/>
            <person name="Chen J."/>
            <person name="Chen Y.Q."/>
            <person name="Ai Y."/>
            <person name="Zhai J.W."/>
            <person name="Wu S.S."/>
            <person name="Zhou Z."/>
            <person name="Hsiao Y.Y."/>
            <person name="Wu W.L."/>
            <person name="Chen Y.Y."/>
            <person name="Lin Y.F."/>
            <person name="Hsu J.L."/>
            <person name="Li C.Y."/>
            <person name="Wang Z.W."/>
            <person name="Zhao X."/>
            <person name="Zhong W.Y."/>
            <person name="Ma X.K."/>
            <person name="Ma L."/>
            <person name="Huang J."/>
            <person name="Chen G.Z."/>
            <person name="Huang M.Z."/>
            <person name="Huang L."/>
            <person name="Peng D.H."/>
            <person name="Luo Y.B."/>
            <person name="Zou S.Q."/>
            <person name="Chen S.P."/>
            <person name="Lan S."/>
            <person name="Tsai W.C."/>
            <person name="Van de Peer Y."/>
            <person name="Liu Z.J."/>
        </authorList>
    </citation>
    <scope>NUCLEOTIDE SEQUENCE [LARGE SCALE GENOMIC DNA]</scope>
    <source>
        <strain evidence="17">Lor287</strain>
    </source>
</reference>
<evidence type="ECO:0000259" key="16">
    <source>
        <dbReference type="PROSITE" id="PS51296"/>
    </source>
</evidence>
<keyword evidence="10" id="KW-0560">Oxidoreductase</keyword>
<comment type="pathway">
    <text evidence="3">Amine and polyamine biosynthesis; betaine biosynthesis via choline pathway; betaine aldehyde from choline (monooxygenase route): step 1/1.</text>
</comment>
<evidence type="ECO:0000256" key="14">
    <source>
        <dbReference type="ARBA" id="ARBA00049097"/>
    </source>
</evidence>
<dbReference type="PANTHER" id="PTHR43756:SF5">
    <property type="entry name" value="CHOLINE MONOOXYGENASE, CHLOROPLASTIC"/>
    <property type="match status" value="1"/>
</dbReference>
<keyword evidence="11" id="KW-0408">Iron</keyword>
<evidence type="ECO:0000256" key="5">
    <source>
        <dbReference type="ARBA" id="ARBA00012763"/>
    </source>
</evidence>
<organism evidence="17 18">
    <name type="scientific">Platanthera zijinensis</name>
    <dbReference type="NCBI Taxonomy" id="2320716"/>
    <lineage>
        <taxon>Eukaryota</taxon>
        <taxon>Viridiplantae</taxon>
        <taxon>Streptophyta</taxon>
        <taxon>Embryophyta</taxon>
        <taxon>Tracheophyta</taxon>
        <taxon>Spermatophyta</taxon>
        <taxon>Magnoliopsida</taxon>
        <taxon>Liliopsida</taxon>
        <taxon>Asparagales</taxon>
        <taxon>Orchidaceae</taxon>
        <taxon>Orchidoideae</taxon>
        <taxon>Orchideae</taxon>
        <taxon>Orchidinae</taxon>
        <taxon>Platanthera</taxon>
    </lineage>
</organism>
<dbReference type="EMBL" id="JBBWWQ010000019">
    <property type="protein sequence ID" value="KAK8918285.1"/>
    <property type="molecule type" value="Genomic_DNA"/>
</dbReference>
<dbReference type="Proteomes" id="UP001418222">
    <property type="component" value="Unassembled WGS sequence"/>
</dbReference>
<evidence type="ECO:0000256" key="8">
    <source>
        <dbReference type="ARBA" id="ARBA00022723"/>
    </source>
</evidence>
<evidence type="ECO:0000256" key="6">
    <source>
        <dbReference type="ARBA" id="ARBA00014931"/>
    </source>
</evidence>
<keyword evidence="7" id="KW-0001">2Fe-2S</keyword>
<protein>
    <recommendedName>
        <fullName evidence="6">Choline monooxygenase, chloroplastic</fullName>
        <ecNumber evidence="5">1.14.15.7</ecNumber>
    </recommendedName>
</protein>
<evidence type="ECO:0000256" key="12">
    <source>
        <dbReference type="ARBA" id="ARBA00023014"/>
    </source>
</evidence>
<evidence type="ECO:0000256" key="3">
    <source>
        <dbReference type="ARBA" id="ARBA00004866"/>
    </source>
</evidence>
<comment type="catalytic activity">
    <reaction evidence="14">
        <text>choline + 2 reduced [2Fe-2S]-[ferredoxin] + O2 + 2 H(+) = betaine aldehyde hydrate + 2 oxidized [2Fe-2S]-[ferredoxin] + H2O</text>
        <dbReference type="Rhea" id="RHEA:17769"/>
        <dbReference type="Rhea" id="RHEA-COMP:10000"/>
        <dbReference type="Rhea" id="RHEA-COMP:10001"/>
        <dbReference type="ChEBI" id="CHEBI:15354"/>
        <dbReference type="ChEBI" id="CHEBI:15377"/>
        <dbReference type="ChEBI" id="CHEBI:15378"/>
        <dbReference type="ChEBI" id="CHEBI:15379"/>
        <dbReference type="ChEBI" id="CHEBI:15870"/>
        <dbReference type="ChEBI" id="CHEBI:33737"/>
        <dbReference type="ChEBI" id="CHEBI:33738"/>
        <dbReference type="EC" id="1.14.15.7"/>
    </reaction>
</comment>
<dbReference type="Pfam" id="PF00848">
    <property type="entry name" value="Ring_hydroxyl_A"/>
    <property type="match status" value="1"/>
</dbReference>
<accession>A0AAP0FVA4</accession>
<keyword evidence="18" id="KW-1185">Reference proteome</keyword>
<keyword evidence="8" id="KW-0479">Metal-binding</keyword>
<feature type="region of interest" description="Disordered" evidence="15">
    <location>
        <begin position="32"/>
        <end position="69"/>
    </location>
</feature>